<keyword evidence="2" id="KW-1185">Reference proteome</keyword>
<dbReference type="Gene3D" id="2.160.10.10">
    <property type="entry name" value="Hexapeptide repeat proteins"/>
    <property type="match status" value="1"/>
</dbReference>
<dbReference type="Pfam" id="PF00132">
    <property type="entry name" value="Hexapep"/>
    <property type="match status" value="1"/>
</dbReference>
<dbReference type="InterPro" id="IPR001451">
    <property type="entry name" value="Hexapep"/>
</dbReference>
<keyword evidence="1" id="KW-0808">Transferase</keyword>
<organism evidence="1 2">
    <name type="scientific">Brevundimonas viscosa</name>
    <dbReference type="NCBI Taxonomy" id="871741"/>
    <lineage>
        <taxon>Bacteria</taxon>
        <taxon>Pseudomonadati</taxon>
        <taxon>Pseudomonadota</taxon>
        <taxon>Alphaproteobacteria</taxon>
        <taxon>Caulobacterales</taxon>
        <taxon>Caulobacteraceae</taxon>
        <taxon>Brevundimonas</taxon>
    </lineage>
</organism>
<accession>A0A1I6SFG9</accession>
<dbReference type="PANTHER" id="PTHR13061:SF29">
    <property type="entry name" value="GAMMA CARBONIC ANHYDRASE-LIKE 1, MITOCHONDRIAL-RELATED"/>
    <property type="match status" value="1"/>
</dbReference>
<dbReference type="RefSeq" id="WP_092310803.1">
    <property type="nucleotide sequence ID" value="NZ_FOZV01000005.1"/>
</dbReference>
<protein>
    <submittedName>
        <fullName evidence="1">Carbonic anhydrase or acetyltransferase, isoleucine patch superfamily</fullName>
    </submittedName>
</protein>
<dbReference type="PANTHER" id="PTHR13061">
    <property type="entry name" value="DYNACTIN SUBUNIT P25"/>
    <property type="match status" value="1"/>
</dbReference>
<gene>
    <name evidence="1" type="ORF">SAMN05192570_2354</name>
</gene>
<dbReference type="InterPro" id="IPR011004">
    <property type="entry name" value="Trimer_LpxA-like_sf"/>
</dbReference>
<dbReference type="STRING" id="871741.SAMN05192570_2354"/>
<dbReference type="InterPro" id="IPR047324">
    <property type="entry name" value="LbH_gamma_CA-like"/>
</dbReference>
<name>A0A1I6SFG9_9CAUL</name>
<dbReference type="EMBL" id="FOZV01000005">
    <property type="protein sequence ID" value="SFS75712.1"/>
    <property type="molecule type" value="Genomic_DNA"/>
</dbReference>
<dbReference type="GO" id="GO:0016740">
    <property type="term" value="F:transferase activity"/>
    <property type="evidence" value="ECO:0007669"/>
    <property type="project" value="UniProtKB-KW"/>
</dbReference>
<dbReference type="AlphaFoldDB" id="A0A1I6SFG9"/>
<dbReference type="CDD" id="cd04645">
    <property type="entry name" value="LbH_gamma_CA_like"/>
    <property type="match status" value="1"/>
</dbReference>
<sequence length="177" mass="18608">MTIYALADKKPQLPPEGEYWVAPNATVAGDVILKPGASIWFGAVVRGDNDPITIGRDTNIQDGSVLHSDPGEPLVIGDGVTVGHMVMLHSCEIGDNSLIGIGAVVLGRAKIGRNCIIGANALITEGKVIPDDSLVVGQPGRVVRQLEPGQIEALKASAVHYVQNWKRYAAGLKLQGS</sequence>
<proteinExistence type="predicted"/>
<reference evidence="2" key="1">
    <citation type="submission" date="2016-10" db="EMBL/GenBank/DDBJ databases">
        <authorList>
            <person name="Varghese N."/>
            <person name="Submissions S."/>
        </authorList>
    </citation>
    <scope>NUCLEOTIDE SEQUENCE [LARGE SCALE GENOMIC DNA]</scope>
    <source>
        <strain evidence="2">CGMCC 1.10683</strain>
    </source>
</reference>
<evidence type="ECO:0000313" key="1">
    <source>
        <dbReference type="EMBL" id="SFS75712.1"/>
    </source>
</evidence>
<dbReference type="OrthoDB" id="9803036at2"/>
<dbReference type="SUPFAM" id="SSF51161">
    <property type="entry name" value="Trimeric LpxA-like enzymes"/>
    <property type="match status" value="1"/>
</dbReference>
<dbReference type="Proteomes" id="UP000198788">
    <property type="component" value="Unassembled WGS sequence"/>
</dbReference>
<evidence type="ECO:0000313" key="2">
    <source>
        <dbReference type="Proteomes" id="UP000198788"/>
    </source>
</evidence>
<dbReference type="InterPro" id="IPR050484">
    <property type="entry name" value="Transf_Hexapept/Carb_Anhydrase"/>
</dbReference>